<keyword evidence="3" id="KW-1185">Reference proteome</keyword>
<evidence type="ECO:0000313" key="2">
    <source>
        <dbReference type="EMBL" id="MEG3437335.1"/>
    </source>
</evidence>
<gene>
    <name evidence="2" type="ORF">V0288_09410</name>
</gene>
<name>A0AAW9QQ36_9CHRO</name>
<dbReference type="InterPro" id="IPR013424">
    <property type="entry name" value="Ice-binding_C"/>
</dbReference>
<comment type="caution">
    <text evidence="2">The sequence shown here is derived from an EMBL/GenBank/DDBJ whole genome shotgun (WGS) entry which is preliminary data.</text>
</comment>
<dbReference type="NCBIfam" id="TIGR02595">
    <property type="entry name" value="PEP_CTERM"/>
    <property type="match status" value="1"/>
</dbReference>
<dbReference type="Proteomes" id="UP001328733">
    <property type="component" value="Unassembled WGS sequence"/>
</dbReference>
<evidence type="ECO:0000256" key="1">
    <source>
        <dbReference type="SAM" id="SignalP"/>
    </source>
</evidence>
<keyword evidence="1" id="KW-0732">Signal</keyword>
<feature type="chain" id="PRO_5043522000" evidence="1">
    <location>
        <begin position="27"/>
        <end position="227"/>
    </location>
</feature>
<dbReference type="AlphaFoldDB" id="A0AAW9QQ36"/>
<evidence type="ECO:0000313" key="3">
    <source>
        <dbReference type="Proteomes" id="UP001328733"/>
    </source>
</evidence>
<dbReference type="RefSeq" id="WP_332864816.1">
    <property type="nucleotide sequence ID" value="NZ_JBAFSM010000014.1"/>
</dbReference>
<dbReference type="NCBIfam" id="NF033208">
    <property type="entry name" value="choice_anch_E"/>
    <property type="match status" value="1"/>
</dbReference>
<feature type="signal peptide" evidence="1">
    <location>
        <begin position="1"/>
        <end position="26"/>
    </location>
</feature>
<protein>
    <submittedName>
        <fullName evidence="2">Choice-of-anchor E domain-containing protein</fullName>
    </submittedName>
</protein>
<proteinExistence type="predicted"/>
<organism evidence="2 3">
    <name type="scientific">Pannus brasiliensis CCIBt3594</name>
    <dbReference type="NCBI Taxonomy" id="1427578"/>
    <lineage>
        <taxon>Bacteria</taxon>
        <taxon>Bacillati</taxon>
        <taxon>Cyanobacteriota</taxon>
        <taxon>Cyanophyceae</taxon>
        <taxon>Oscillatoriophycideae</taxon>
        <taxon>Chroococcales</taxon>
        <taxon>Microcystaceae</taxon>
        <taxon>Pannus</taxon>
    </lineage>
</organism>
<accession>A0AAW9QQ36</accession>
<reference evidence="2 3" key="1">
    <citation type="submission" date="2024-01" db="EMBL/GenBank/DDBJ databases">
        <title>Genomic insights into the taxonomy and metabolism of the cyanobacterium Pannus brasiliensis CCIBt3594.</title>
        <authorList>
            <person name="Machado M."/>
            <person name="Botero N.B."/>
            <person name="Andreote A.P.D."/>
            <person name="Feitosa A.M.T."/>
            <person name="Popin R."/>
            <person name="Sivonen K."/>
            <person name="Fiore M.F."/>
        </authorList>
    </citation>
    <scope>NUCLEOTIDE SEQUENCE [LARGE SCALE GENOMIC DNA]</scope>
    <source>
        <strain evidence="2 3">CCIBt3594</strain>
    </source>
</reference>
<sequence length="227" mass="23209">MKTLSNVLASSAVAVATIYFGGVAQAATLSGGSFTKSPQTTEINQTGSLGKFDPNLGTLTSVAFSFTGQYRQQFTVTNRASTTQNNVRVITSTDIFASLVGGPALSPNSLSFAVDTGRQTYTAGQTRSFGPFTDSKSFLTTFTSPATLAFFTGLGTFDVNCISLSSTTISGGGGNINTTQNTTAACGASIEYTYTPAPTPPVGTPEPGTVLGLLAVAGVGTFARREG</sequence>
<dbReference type="EMBL" id="JBAFSM010000014">
    <property type="protein sequence ID" value="MEG3437335.1"/>
    <property type="molecule type" value="Genomic_DNA"/>
</dbReference>